<organism evidence="3 5">
    <name type="scientific">Carya illinoinensis</name>
    <name type="common">Pecan</name>
    <dbReference type="NCBI Taxonomy" id="32201"/>
    <lineage>
        <taxon>Eukaryota</taxon>
        <taxon>Viridiplantae</taxon>
        <taxon>Streptophyta</taxon>
        <taxon>Embryophyta</taxon>
        <taxon>Tracheophyta</taxon>
        <taxon>Spermatophyta</taxon>
        <taxon>Magnoliopsida</taxon>
        <taxon>eudicotyledons</taxon>
        <taxon>Gunneridae</taxon>
        <taxon>Pentapetalae</taxon>
        <taxon>rosids</taxon>
        <taxon>fabids</taxon>
        <taxon>Fagales</taxon>
        <taxon>Juglandaceae</taxon>
        <taxon>Carya</taxon>
    </lineage>
</organism>
<evidence type="ECO:0000313" key="5">
    <source>
        <dbReference type="Proteomes" id="UP000811609"/>
    </source>
</evidence>
<feature type="domain" description="Core Histone H2A/H2B/H3" evidence="2">
    <location>
        <begin position="25"/>
        <end position="90"/>
    </location>
</feature>
<dbReference type="SMART" id="SM00414">
    <property type="entry name" value="H2A"/>
    <property type="match status" value="1"/>
</dbReference>
<comment type="caution">
    <text evidence="3">The sequence shown here is derived from an EMBL/GenBank/DDBJ whole genome shotgun (WGS) entry which is preliminary data.</text>
</comment>
<gene>
    <name evidence="3" type="ORF">CIPAW_07G088400</name>
    <name evidence="4" type="ORF">I3842_07G090700</name>
</gene>
<reference evidence="3" key="1">
    <citation type="submission" date="2020-12" db="EMBL/GenBank/DDBJ databases">
        <title>WGS assembly of Carya illinoinensis cv. Pawnee.</title>
        <authorList>
            <person name="Platts A."/>
            <person name="Shu S."/>
            <person name="Wright S."/>
            <person name="Barry K."/>
            <person name="Edger P."/>
            <person name="Pires J.C."/>
            <person name="Schmutz J."/>
        </authorList>
    </citation>
    <scope>NUCLEOTIDE SEQUENCE</scope>
    <source>
        <tissue evidence="3">Leaf</tissue>
    </source>
</reference>
<feature type="region of interest" description="Disordered" evidence="1">
    <location>
        <begin position="1"/>
        <end position="23"/>
    </location>
</feature>
<dbReference type="Proteomes" id="UP000811246">
    <property type="component" value="Chromosome 7"/>
</dbReference>
<dbReference type="GO" id="GO:0000786">
    <property type="term" value="C:nucleosome"/>
    <property type="evidence" value="ECO:0007669"/>
    <property type="project" value="InterPro"/>
</dbReference>
<evidence type="ECO:0000256" key="1">
    <source>
        <dbReference type="SAM" id="MobiDB-lite"/>
    </source>
</evidence>
<dbReference type="FunFam" id="1.10.20.10:FF:000126">
    <property type="entry name" value="Histone H2A"/>
    <property type="match status" value="1"/>
</dbReference>
<dbReference type="Pfam" id="PF00125">
    <property type="entry name" value="Histone"/>
    <property type="match status" value="1"/>
</dbReference>
<sequence>MPGKGGKGQLAVKTTAANKDKKGPFPVGWIHQQLKRRISVNGCVGATAAVYLASILEYLTAEVLELAGNASKDLEVKRMTPRHLKLAIRGEEELNTLIRETIDGGDGGGVIPHTHKSIISKKNL</sequence>
<proteinExistence type="predicted"/>
<dbReference type="GO" id="GO:0030527">
    <property type="term" value="F:structural constituent of chromatin"/>
    <property type="evidence" value="ECO:0007669"/>
    <property type="project" value="InterPro"/>
</dbReference>
<dbReference type="EMBL" id="CM031815">
    <property type="protein sequence ID" value="KAG6647582.1"/>
    <property type="molecule type" value="Genomic_DNA"/>
</dbReference>
<accession>A0A8T1Q385</accession>
<protein>
    <recommendedName>
        <fullName evidence="2">Core Histone H2A/H2B/H3 domain-containing protein</fullName>
    </recommendedName>
</protein>
<dbReference type="CDD" id="cd00074">
    <property type="entry name" value="HFD_H2A"/>
    <property type="match status" value="1"/>
</dbReference>
<dbReference type="InterPro" id="IPR007125">
    <property type="entry name" value="H2A/H2B/H3"/>
</dbReference>
<dbReference type="Proteomes" id="UP000811609">
    <property type="component" value="Chromosome 7"/>
</dbReference>
<evidence type="ECO:0000313" key="3">
    <source>
        <dbReference type="EMBL" id="KAG6647582.1"/>
    </source>
</evidence>
<dbReference type="InterPro" id="IPR002119">
    <property type="entry name" value="Histone_H2A"/>
</dbReference>
<evidence type="ECO:0000259" key="2">
    <source>
        <dbReference type="Pfam" id="PF00125"/>
    </source>
</evidence>
<dbReference type="EMBL" id="CM031831">
    <property type="protein sequence ID" value="KAG6703569.1"/>
    <property type="molecule type" value="Genomic_DNA"/>
</dbReference>
<reference evidence="4" key="2">
    <citation type="submission" date="2021-01" db="EMBL/GenBank/DDBJ databases">
        <authorList>
            <person name="Lovell J.T."/>
            <person name="Bentley N."/>
            <person name="Bhattarai G."/>
            <person name="Jenkins J.W."/>
            <person name="Sreedasyam A."/>
            <person name="Alarcon Y."/>
            <person name="Bock C."/>
            <person name="Boston L."/>
            <person name="Carlson J."/>
            <person name="Cervantes K."/>
            <person name="Clermont K."/>
            <person name="Krom N."/>
            <person name="Kubenka K."/>
            <person name="Mamidi S."/>
            <person name="Mattison C."/>
            <person name="Monteros M."/>
            <person name="Pisani C."/>
            <person name="Plott C."/>
            <person name="Rajasekar S."/>
            <person name="Rhein H.S."/>
            <person name="Rohla C."/>
            <person name="Song M."/>
            <person name="Hilaire R.S."/>
            <person name="Shu S."/>
            <person name="Wells L."/>
            <person name="Wang X."/>
            <person name="Webber J."/>
            <person name="Heerema R.J."/>
            <person name="Klein P."/>
            <person name="Conner P."/>
            <person name="Grauke L."/>
            <person name="Grimwood J."/>
            <person name="Schmutz J."/>
            <person name="Randall J.J."/>
        </authorList>
    </citation>
    <scope>NUCLEOTIDE SEQUENCE</scope>
    <source>
        <tissue evidence="4">Leaf</tissue>
    </source>
</reference>
<dbReference type="GO" id="GO:0003677">
    <property type="term" value="F:DNA binding"/>
    <property type="evidence" value="ECO:0007669"/>
    <property type="project" value="InterPro"/>
</dbReference>
<name>A0A8T1Q385_CARIL</name>
<dbReference type="PANTHER" id="PTHR23430">
    <property type="entry name" value="HISTONE H2A"/>
    <property type="match status" value="1"/>
</dbReference>
<keyword evidence="5" id="KW-1185">Reference proteome</keyword>
<dbReference type="AlphaFoldDB" id="A0A8T1Q385"/>
<evidence type="ECO:0000313" key="4">
    <source>
        <dbReference type="EMBL" id="KAG6703569.1"/>
    </source>
</evidence>